<evidence type="ECO:0000313" key="2">
    <source>
        <dbReference type="Proteomes" id="UP000053573"/>
    </source>
</evidence>
<comment type="caution">
    <text evidence="1">The sequence shown here is derived from an EMBL/GenBank/DDBJ whole genome shotgun (WGS) entry which is preliminary data.</text>
</comment>
<dbReference type="AlphaFoldDB" id="A0A0H1B7Z4"/>
<dbReference type="OrthoDB" id="10466464at2759"/>
<sequence length="78" mass="9130">NAWRDEVFHLCQLPSTANLAVHKLVIAQHRPASSIRPLLELLPATELSIRINIGRLQFRNSRQTRRFKLSTFWPRVSR</sequence>
<dbReference type="Proteomes" id="UP000053573">
    <property type="component" value="Unassembled WGS sequence"/>
</dbReference>
<protein>
    <submittedName>
        <fullName evidence="1">Uncharacterized protein</fullName>
    </submittedName>
</protein>
<keyword evidence="2" id="KW-1185">Reference proteome</keyword>
<accession>A0A0H1B7Z4</accession>
<feature type="non-terminal residue" evidence="1">
    <location>
        <position position="1"/>
    </location>
</feature>
<evidence type="ECO:0000313" key="1">
    <source>
        <dbReference type="EMBL" id="KLJ07510.1"/>
    </source>
</evidence>
<name>A0A0H1B7Z4_9EURO</name>
<dbReference type="EMBL" id="LDEV01002808">
    <property type="protein sequence ID" value="KLJ07510.1"/>
    <property type="molecule type" value="Genomic_DNA"/>
</dbReference>
<proteinExistence type="predicted"/>
<gene>
    <name evidence="1" type="ORF">EMPG_17026</name>
</gene>
<reference evidence="2" key="1">
    <citation type="journal article" date="2015" name="PLoS Genet.">
        <title>The dynamic genome and transcriptome of the human fungal pathogen Blastomyces and close relative Emmonsia.</title>
        <authorList>
            <person name="Munoz J.F."/>
            <person name="Gauthier G.M."/>
            <person name="Desjardins C.A."/>
            <person name="Gallo J.E."/>
            <person name="Holder J."/>
            <person name="Sullivan T.D."/>
            <person name="Marty A.J."/>
            <person name="Carmen J.C."/>
            <person name="Chen Z."/>
            <person name="Ding L."/>
            <person name="Gujja S."/>
            <person name="Magrini V."/>
            <person name="Misas E."/>
            <person name="Mitreva M."/>
            <person name="Priest M."/>
            <person name="Saif S."/>
            <person name="Whiston E.A."/>
            <person name="Young S."/>
            <person name="Zeng Q."/>
            <person name="Goldman W.E."/>
            <person name="Mardis E.R."/>
            <person name="Taylor J.W."/>
            <person name="McEwen J.G."/>
            <person name="Clay O.K."/>
            <person name="Klein B.S."/>
            <person name="Cuomo C.A."/>
        </authorList>
    </citation>
    <scope>NUCLEOTIDE SEQUENCE [LARGE SCALE GENOMIC DNA]</scope>
    <source>
        <strain evidence="2">UAMH 139</strain>
    </source>
</reference>
<organism evidence="1 2">
    <name type="scientific">Blastomyces silverae</name>
    <dbReference type="NCBI Taxonomy" id="2060906"/>
    <lineage>
        <taxon>Eukaryota</taxon>
        <taxon>Fungi</taxon>
        <taxon>Dikarya</taxon>
        <taxon>Ascomycota</taxon>
        <taxon>Pezizomycotina</taxon>
        <taxon>Eurotiomycetes</taxon>
        <taxon>Eurotiomycetidae</taxon>
        <taxon>Onygenales</taxon>
        <taxon>Ajellomycetaceae</taxon>
        <taxon>Blastomyces</taxon>
    </lineage>
</organism>